<dbReference type="HOGENOM" id="CLU_1616044_0_0_9"/>
<proteinExistence type="predicted"/>
<dbReference type="AlphaFoldDB" id="F2JHZ0"/>
<dbReference type="EMBL" id="CP002582">
    <property type="protein sequence ID" value="ADZ81934.1"/>
    <property type="molecule type" value="Genomic_DNA"/>
</dbReference>
<dbReference type="KEGG" id="cle:Clole_0177"/>
<evidence type="ECO:0000313" key="2">
    <source>
        <dbReference type="EMBL" id="ADZ81934.1"/>
    </source>
</evidence>
<evidence type="ECO:0000256" key="1">
    <source>
        <dbReference type="SAM" id="Phobius"/>
    </source>
</evidence>
<protein>
    <recommendedName>
        <fullName evidence="4">Exosortase EpsH-related protein</fullName>
    </recommendedName>
</protein>
<feature type="transmembrane region" description="Helical" evidence="1">
    <location>
        <begin position="67"/>
        <end position="89"/>
    </location>
</feature>
<dbReference type="InterPro" id="IPR027551">
    <property type="entry name" value="Exosort_XrtK"/>
</dbReference>
<reference evidence="2 3" key="1">
    <citation type="journal article" date="2011" name="J. Bacteriol.">
        <title>Complete genome sequence of the cellulose-degrading bacterium Cellulosilyticum lentocellum.</title>
        <authorList>
            <consortium name="US DOE Joint Genome Institute"/>
            <person name="Miller D.A."/>
            <person name="Suen G."/>
            <person name="Bruce D."/>
            <person name="Copeland A."/>
            <person name="Cheng J.F."/>
            <person name="Detter C."/>
            <person name="Goodwin L.A."/>
            <person name="Han C.S."/>
            <person name="Hauser L.J."/>
            <person name="Land M.L."/>
            <person name="Lapidus A."/>
            <person name="Lucas S."/>
            <person name="Meincke L."/>
            <person name="Pitluck S."/>
            <person name="Tapia R."/>
            <person name="Teshima H."/>
            <person name="Woyke T."/>
            <person name="Fox B.G."/>
            <person name="Angert E.R."/>
            <person name="Currie C.R."/>
        </authorList>
    </citation>
    <scope>NUCLEOTIDE SEQUENCE [LARGE SCALE GENOMIC DNA]</scope>
    <source>
        <strain evidence="3">ATCC 49066 / DSM 5427 / NCIMB 11756 / RHM5</strain>
    </source>
</reference>
<dbReference type="Proteomes" id="UP000008467">
    <property type="component" value="Chromosome"/>
</dbReference>
<keyword evidence="1" id="KW-0472">Membrane</keyword>
<evidence type="ECO:0008006" key="4">
    <source>
        <dbReference type="Google" id="ProtNLM"/>
    </source>
</evidence>
<gene>
    <name evidence="2" type="ordered locus">Clole_0177</name>
</gene>
<dbReference type="NCBIfam" id="TIGR04287">
    <property type="entry name" value="exosort_XrtK"/>
    <property type="match status" value="1"/>
</dbReference>
<evidence type="ECO:0000313" key="3">
    <source>
        <dbReference type="Proteomes" id="UP000008467"/>
    </source>
</evidence>
<keyword evidence="1" id="KW-0812">Transmembrane</keyword>
<name>F2JHZ0_CELLD</name>
<feature type="transmembrane region" description="Helical" evidence="1">
    <location>
        <begin position="101"/>
        <end position="123"/>
    </location>
</feature>
<keyword evidence="1" id="KW-1133">Transmembrane helix</keyword>
<dbReference type="RefSeq" id="WP_013655235.1">
    <property type="nucleotide sequence ID" value="NC_015275.1"/>
</dbReference>
<accession>F2JHZ0</accession>
<sequence>MINAQIKKRILEVLGIIFTFLLLGGDHFLSKGIVRVLLLPYVGLCKLFYNVYFVYDSTYGYVCNTATFAINKECLGNTFMAMVFVLLFFRFKAHVINQGKWLGMALVLAIGIGYIVGSVRILASIPFAGSHFFGLIHGTIGIVLYLGGLIVVNGIGEWYLRKRG</sequence>
<keyword evidence="3" id="KW-1185">Reference proteome</keyword>
<feature type="transmembrane region" description="Helical" evidence="1">
    <location>
        <begin position="36"/>
        <end position="55"/>
    </location>
</feature>
<organism evidence="2 3">
    <name type="scientific">Cellulosilyticum lentocellum (strain ATCC 49066 / DSM 5427 / NCIMB 11756 / RHM5)</name>
    <name type="common">Clostridium lentocellum</name>
    <dbReference type="NCBI Taxonomy" id="642492"/>
    <lineage>
        <taxon>Bacteria</taxon>
        <taxon>Bacillati</taxon>
        <taxon>Bacillota</taxon>
        <taxon>Clostridia</taxon>
        <taxon>Lachnospirales</taxon>
        <taxon>Cellulosilyticaceae</taxon>
        <taxon>Cellulosilyticum</taxon>
    </lineage>
</organism>
<feature type="transmembrane region" description="Helical" evidence="1">
    <location>
        <begin position="135"/>
        <end position="160"/>
    </location>
</feature>